<evidence type="ECO:0000313" key="2">
    <source>
        <dbReference type="EMBL" id="SBS36761.1"/>
    </source>
</evidence>
<evidence type="ECO:0000259" key="1">
    <source>
        <dbReference type="Pfam" id="PF02036"/>
    </source>
</evidence>
<dbReference type="SUPFAM" id="SSF55718">
    <property type="entry name" value="SCP-like"/>
    <property type="match status" value="1"/>
</dbReference>
<dbReference type="Proteomes" id="UP000092544">
    <property type="component" value="Unassembled WGS sequence"/>
</dbReference>
<dbReference type="OrthoDB" id="9809312at2"/>
<dbReference type="RefSeq" id="WP_067019649.1">
    <property type="nucleotide sequence ID" value="NZ_FLOB01000014.1"/>
</dbReference>
<organism evidence="2 3">
    <name type="scientific">Marinomonas spartinae</name>
    <dbReference type="NCBI Taxonomy" id="1792290"/>
    <lineage>
        <taxon>Bacteria</taxon>
        <taxon>Pseudomonadati</taxon>
        <taxon>Pseudomonadota</taxon>
        <taxon>Gammaproteobacteria</taxon>
        <taxon>Oceanospirillales</taxon>
        <taxon>Oceanospirillaceae</taxon>
        <taxon>Marinomonas</taxon>
    </lineage>
</organism>
<protein>
    <submittedName>
        <fullName evidence="2">SCP-2 sterol transfer family protein</fullName>
    </submittedName>
</protein>
<dbReference type="Gene3D" id="3.30.1050.10">
    <property type="entry name" value="SCP2 sterol-binding domain"/>
    <property type="match status" value="1"/>
</dbReference>
<feature type="domain" description="SCP2" evidence="1">
    <location>
        <begin position="17"/>
        <end position="102"/>
    </location>
</feature>
<keyword evidence="3" id="KW-1185">Reference proteome</keyword>
<dbReference type="AlphaFoldDB" id="A0A1A8TQS3"/>
<dbReference type="STRING" id="1792290.MSP8886_03838"/>
<reference evidence="2 3" key="1">
    <citation type="submission" date="2016-06" db="EMBL/GenBank/DDBJ databases">
        <authorList>
            <person name="Kjaerup R.B."/>
            <person name="Dalgaard T.S."/>
            <person name="Juul-Madsen H.R."/>
        </authorList>
    </citation>
    <scope>NUCLEOTIDE SEQUENCE [LARGE SCALE GENOMIC DNA]</scope>
    <source>
        <strain evidence="2 3">CECT 8886</strain>
    </source>
</reference>
<gene>
    <name evidence="2" type="ORF">MSP8886_03838</name>
</gene>
<dbReference type="PANTHER" id="PTHR10094">
    <property type="entry name" value="STEROL CARRIER PROTEIN 2 SCP-2 FAMILY PROTEIN"/>
    <property type="match status" value="1"/>
</dbReference>
<dbReference type="GO" id="GO:0005829">
    <property type="term" value="C:cytosol"/>
    <property type="evidence" value="ECO:0007669"/>
    <property type="project" value="TreeGrafter"/>
</dbReference>
<dbReference type="Pfam" id="PF02036">
    <property type="entry name" value="SCP2"/>
    <property type="match status" value="1"/>
</dbReference>
<sequence length="104" mass="11490">MSEVKAVFDAMLGRFDADEADDMSAVFQFDMDEGEHYHLSIEDGKCALAEGEHDDPTVTLEMDLQTLKDVMSGELDGMAAFMQGKIRADGDVMLATKLTQIFPH</sequence>
<evidence type="ECO:0000313" key="3">
    <source>
        <dbReference type="Proteomes" id="UP000092544"/>
    </source>
</evidence>
<dbReference type="EMBL" id="FLOB01000014">
    <property type="protein sequence ID" value="SBS36761.1"/>
    <property type="molecule type" value="Genomic_DNA"/>
</dbReference>
<name>A0A1A8TQS3_9GAMM</name>
<dbReference type="PANTHER" id="PTHR10094:SF25">
    <property type="entry name" value="SCP2 STEROL-BINDING DOMAIN-CONTAINING PROTEIN 1"/>
    <property type="match status" value="1"/>
</dbReference>
<dbReference type="InterPro" id="IPR003033">
    <property type="entry name" value="SCP2_sterol-bd_dom"/>
</dbReference>
<proteinExistence type="predicted"/>
<accession>A0A1A8TQS3</accession>
<dbReference type="InterPro" id="IPR036527">
    <property type="entry name" value="SCP2_sterol-bd_dom_sf"/>
</dbReference>